<dbReference type="PROSITE" id="PS00108">
    <property type="entry name" value="PROTEIN_KINASE_ST"/>
    <property type="match status" value="1"/>
</dbReference>
<evidence type="ECO:0000256" key="2">
    <source>
        <dbReference type="ARBA" id="ARBA00022741"/>
    </source>
</evidence>
<dbReference type="Gene3D" id="1.10.510.10">
    <property type="entry name" value="Transferase(Phosphotransferase) domain 1"/>
    <property type="match status" value="1"/>
</dbReference>
<dbReference type="EMBL" id="JACGCM010001428">
    <property type="protein sequence ID" value="KAF6155366.1"/>
    <property type="molecule type" value="Genomic_DNA"/>
</dbReference>
<feature type="region of interest" description="Disordered" evidence="7">
    <location>
        <begin position="1"/>
        <end position="36"/>
    </location>
</feature>
<keyword evidence="2 5" id="KW-0547">Nucleotide-binding</keyword>
<name>A0A7J7MKF4_9MAGN</name>
<dbReference type="Pfam" id="PF00069">
    <property type="entry name" value="Pkinase"/>
    <property type="match status" value="1"/>
</dbReference>
<feature type="compositionally biased region" description="Low complexity" evidence="7">
    <location>
        <begin position="14"/>
        <end position="27"/>
    </location>
</feature>
<accession>A0A7J7MKF4</accession>
<keyword evidence="4 5" id="KW-0067">ATP-binding</keyword>
<dbReference type="Proteomes" id="UP000541444">
    <property type="component" value="Unassembled WGS sequence"/>
</dbReference>
<keyword evidence="3" id="KW-0418">Kinase</keyword>
<dbReference type="PANTHER" id="PTHR46146:SF23">
    <property type="entry name" value="PROTEIN KINASE DOMAIN-CONTAINING PROTEIN"/>
    <property type="match status" value="1"/>
</dbReference>
<dbReference type="OrthoDB" id="4062651at2759"/>
<dbReference type="PROSITE" id="PS00107">
    <property type="entry name" value="PROTEIN_KINASE_ATP"/>
    <property type="match status" value="1"/>
</dbReference>
<keyword evidence="1" id="KW-0808">Transferase</keyword>
<dbReference type="InterPro" id="IPR000719">
    <property type="entry name" value="Prot_kinase_dom"/>
</dbReference>
<evidence type="ECO:0000313" key="10">
    <source>
        <dbReference type="Proteomes" id="UP000541444"/>
    </source>
</evidence>
<dbReference type="AlphaFoldDB" id="A0A7J7MKF4"/>
<dbReference type="FunFam" id="1.10.510.10:FF:000540">
    <property type="entry name" value="Serine/threonine-protein kinase-like protein"/>
    <property type="match status" value="1"/>
</dbReference>
<evidence type="ECO:0000256" key="6">
    <source>
        <dbReference type="RuleBase" id="RU000304"/>
    </source>
</evidence>
<dbReference type="InterPro" id="IPR011009">
    <property type="entry name" value="Kinase-like_dom_sf"/>
</dbReference>
<feature type="domain" description="Protein kinase" evidence="8">
    <location>
        <begin position="54"/>
        <end position="320"/>
    </location>
</feature>
<dbReference type="SUPFAM" id="SSF56112">
    <property type="entry name" value="Protein kinase-like (PK-like)"/>
    <property type="match status" value="1"/>
</dbReference>
<reference evidence="9 10" key="1">
    <citation type="journal article" date="2020" name="IScience">
        <title>Genome Sequencing of the Endangered Kingdonia uniflora (Circaeasteraceae, Ranunculales) Reveals Potential Mechanisms of Evolutionary Specialization.</title>
        <authorList>
            <person name="Sun Y."/>
            <person name="Deng T."/>
            <person name="Zhang A."/>
            <person name="Moore M.J."/>
            <person name="Landis J.B."/>
            <person name="Lin N."/>
            <person name="Zhang H."/>
            <person name="Zhang X."/>
            <person name="Huang J."/>
            <person name="Zhang X."/>
            <person name="Sun H."/>
            <person name="Wang H."/>
        </authorList>
    </citation>
    <scope>NUCLEOTIDE SEQUENCE [LARGE SCALE GENOMIC DNA]</scope>
    <source>
        <strain evidence="9">TB1705</strain>
        <tissue evidence="9">Leaf</tissue>
    </source>
</reference>
<organism evidence="9 10">
    <name type="scientific">Kingdonia uniflora</name>
    <dbReference type="NCBI Taxonomy" id="39325"/>
    <lineage>
        <taxon>Eukaryota</taxon>
        <taxon>Viridiplantae</taxon>
        <taxon>Streptophyta</taxon>
        <taxon>Embryophyta</taxon>
        <taxon>Tracheophyta</taxon>
        <taxon>Spermatophyta</taxon>
        <taxon>Magnoliopsida</taxon>
        <taxon>Ranunculales</taxon>
        <taxon>Circaeasteraceae</taxon>
        <taxon>Kingdonia</taxon>
    </lineage>
</organism>
<sequence>MGYFSCRAQSSVLTSNSHTNSKKTNNNGEEDEQHNPIKFKEFQYSELEAATNGFSNEKLLGKGSHGCVYKGVLPSGRLIAVKKPFRPTSEVDNEIDILSNIQKSPSLVNLVGFTPNGYPKSERLLVVEFMSNGTLYDVLHSCSSPPSWGRRIRLALQTAKAIFTLHSSSPPIIHRDIKSANILIDKKFNARLGDFGLALRWNHIVSTRPPAGTIGYLDPGYITPDNLSTKTDVFSFGILLLEIISGRKAMDLGYSPPSIVDWAVPLIRRGRFLEVFDPRTPLPKDPFVRKDLAVLGAKCVRSCRERRPSMMEVVDCLTTLSKIVMTTSSTNVLTNSCITMIDVVGQQGNASDVSRPARHSRVYSDLGIGNRNNLMTLMAETGADEFEHGSSKVHGDNVRVASGSGGGSERYGFLARTYGRDGGLQLRRNQSARGNPGEFLKQERLSRSYRGAFCIQTETTDSLASRSTVK</sequence>
<gene>
    <name evidence="9" type="ORF">GIB67_019892</name>
</gene>
<dbReference type="Gene3D" id="3.30.200.20">
    <property type="entry name" value="Phosphorylase Kinase, domain 1"/>
    <property type="match status" value="1"/>
</dbReference>
<keyword evidence="6" id="KW-0723">Serine/threonine-protein kinase</keyword>
<comment type="caution">
    <text evidence="9">The sequence shown here is derived from an EMBL/GenBank/DDBJ whole genome shotgun (WGS) entry which is preliminary data.</text>
</comment>
<evidence type="ECO:0000256" key="7">
    <source>
        <dbReference type="SAM" id="MobiDB-lite"/>
    </source>
</evidence>
<dbReference type="PROSITE" id="PS50011">
    <property type="entry name" value="PROTEIN_KINASE_DOM"/>
    <property type="match status" value="1"/>
</dbReference>
<feature type="binding site" evidence="5">
    <location>
        <position position="83"/>
    </location>
    <ligand>
        <name>ATP</name>
        <dbReference type="ChEBI" id="CHEBI:30616"/>
    </ligand>
</feature>
<evidence type="ECO:0000313" key="9">
    <source>
        <dbReference type="EMBL" id="KAF6155366.1"/>
    </source>
</evidence>
<dbReference type="GO" id="GO:0004674">
    <property type="term" value="F:protein serine/threonine kinase activity"/>
    <property type="evidence" value="ECO:0007669"/>
    <property type="project" value="UniProtKB-KW"/>
</dbReference>
<dbReference type="InterPro" id="IPR008271">
    <property type="entry name" value="Ser/Thr_kinase_AS"/>
</dbReference>
<evidence type="ECO:0000256" key="4">
    <source>
        <dbReference type="ARBA" id="ARBA00022840"/>
    </source>
</evidence>
<dbReference type="GO" id="GO:0005524">
    <property type="term" value="F:ATP binding"/>
    <property type="evidence" value="ECO:0007669"/>
    <property type="project" value="UniProtKB-UniRule"/>
</dbReference>
<dbReference type="SMART" id="SM00220">
    <property type="entry name" value="S_TKc"/>
    <property type="match status" value="1"/>
</dbReference>
<keyword evidence="10" id="KW-1185">Reference proteome</keyword>
<dbReference type="PANTHER" id="PTHR46146">
    <property type="entry name" value="SERINE/THREONINE-PROTEIN KINASE-LIKE PROTEIN CCR4"/>
    <property type="match status" value="1"/>
</dbReference>
<evidence type="ECO:0000256" key="3">
    <source>
        <dbReference type="ARBA" id="ARBA00022777"/>
    </source>
</evidence>
<proteinExistence type="inferred from homology"/>
<dbReference type="InterPro" id="IPR017441">
    <property type="entry name" value="Protein_kinase_ATP_BS"/>
</dbReference>
<protein>
    <recommendedName>
        <fullName evidence="8">Protein kinase domain-containing protein</fullName>
    </recommendedName>
</protein>
<evidence type="ECO:0000256" key="1">
    <source>
        <dbReference type="ARBA" id="ARBA00022679"/>
    </source>
</evidence>
<evidence type="ECO:0000259" key="8">
    <source>
        <dbReference type="PROSITE" id="PS50011"/>
    </source>
</evidence>
<evidence type="ECO:0000256" key="5">
    <source>
        <dbReference type="PROSITE-ProRule" id="PRU10141"/>
    </source>
</evidence>
<comment type="similarity">
    <text evidence="6">Belongs to the protein kinase superfamily.</text>
</comment>